<evidence type="ECO:0000313" key="2">
    <source>
        <dbReference type="EMBL" id="KAF7367835.1"/>
    </source>
</evidence>
<dbReference type="Proteomes" id="UP000623467">
    <property type="component" value="Unassembled WGS sequence"/>
</dbReference>
<proteinExistence type="predicted"/>
<sequence length="107" mass="11662">MIRPVVLAALPLTLTPAGVFCCCTFIFCRAEESDEQRLPRMHPIPFRVLPPSSSRSLRSLAWCGLVPPGPSHISSPMTERLSARGRVHCPRLPYATPSDGTEATPPP</sequence>
<comment type="caution">
    <text evidence="2">The sequence shown here is derived from an EMBL/GenBank/DDBJ whole genome shotgun (WGS) entry which is preliminary data.</text>
</comment>
<reference evidence="2" key="1">
    <citation type="submission" date="2020-05" db="EMBL/GenBank/DDBJ databases">
        <title>Mycena genomes resolve the evolution of fungal bioluminescence.</title>
        <authorList>
            <person name="Tsai I.J."/>
        </authorList>
    </citation>
    <scope>NUCLEOTIDE SEQUENCE</scope>
    <source>
        <strain evidence="2">160909Yilan</strain>
    </source>
</reference>
<organism evidence="2 3">
    <name type="scientific">Mycena sanguinolenta</name>
    <dbReference type="NCBI Taxonomy" id="230812"/>
    <lineage>
        <taxon>Eukaryota</taxon>
        <taxon>Fungi</taxon>
        <taxon>Dikarya</taxon>
        <taxon>Basidiomycota</taxon>
        <taxon>Agaricomycotina</taxon>
        <taxon>Agaricomycetes</taxon>
        <taxon>Agaricomycetidae</taxon>
        <taxon>Agaricales</taxon>
        <taxon>Marasmiineae</taxon>
        <taxon>Mycenaceae</taxon>
        <taxon>Mycena</taxon>
    </lineage>
</organism>
<name>A0A8H6Z1Y1_9AGAR</name>
<keyword evidence="1" id="KW-0732">Signal</keyword>
<keyword evidence="3" id="KW-1185">Reference proteome</keyword>
<gene>
    <name evidence="2" type="ORF">MSAN_00847900</name>
</gene>
<evidence type="ECO:0008006" key="4">
    <source>
        <dbReference type="Google" id="ProtNLM"/>
    </source>
</evidence>
<feature type="chain" id="PRO_5034278145" description="Secreted protein" evidence="1">
    <location>
        <begin position="31"/>
        <end position="107"/>
    </location>
</feature>
<dbReference type="EMBL" id="JACAZH010000005">
    <property type="protein sequence ID" value="KAF7367835.1"/>
    <property type="molecule type" value="Genomic_DNA"/>
</dbReference>
<feature type="signal peptide" evidence="1">
    <location>
        <begin position="1"/>
        <end position="30"/>
    </location>
</feature>
<evidence type="ECO:0000256" key="1">
    <source>
        <dbReference type="SAM" id="SignalP"/>
    </source>
</evidence>
<dbReference type="AlphaFoldDB" id="A0A8H6Z1Y1"/>
<evidence type="ECO:0000313" key="3">
    <source>
        <dbReference type="Proteomes" id="UP000623467"/>
    </source>
</evidence>
<protein>
    <recommendedName>
        <fullName evidence="4">Secreted protein</fullName>
    </recommendedName>
</protein>
<accession>A0A8H6Z1Y1</accession>